<gene>
    <name evidence="6" type="ORF">PENSUB_13258</name>
</gene>
<dbReference type="EMBL" id="MNBE01000757">
    <property type="protein sequence ID" value="OKO90541.1"/>
    <property type="molecule type" value="Genomic_DNA"/>
</dbReference>
<organism evidence="6 7">
    <name type="scientific">Penicillium subrubescens</name>
    <dbReference type="NCBI Taxonomy" id="1316194"/>
    <lineage>
        <taxon>Eukaryota</taxon>
        <taxon>Fungi</taxon>
        <taxon>Dikarya</taxon>
        <taxon>Ascomycota</taxon>
        <taxon>Pezizomycotina</taxon>
        <taxon>Eurotiomycetes</taxon>
        <taxon>Eurotiomycetidae</taxon>
        <taxon>Eurotiales</taxon>
        <taxon>Aspergillaceae</taxon>
        <taxon>Penicillium</taxon>
    </lineage>
</organism>
<dbReference type="SUPFAM" id="SSF74650">
    <property type="entry name" value="Galactose mutarotase-like"/>
    <property type="match status" value="1"/>
</dbReference>
<dbReference type="GO" id="GO:0005975">
    <property type="term" value="P:carbohydrate metabolic process"/>
    <property type="evidence" value="ECO:0007669"/>
    <property type="project" value="InterPro"/>
</dbReference>
<keyword evidence="7" id="KW-1185">Reference proteome</keyword>
<dbReference type="Pfam" id="PF21365">
    <property type="entry name" value="Glyco_hydro_31_3rd"/>
    <property type="match status" value="1"/>
</dbReference>
<dbReference type="InterPro" id="IPR011013">
    <property type="entry name" value="Gal_mutarotase_sf_dom"/>
</dbReference>
<dbReference type="GO" id="GO:0030246">
    <property type="term" value="F:carbohydrate binding"/>
    <property type="evidence" value="ECO:0007669"/>
    <property type="project" value="InterPro"/>
</dbReference>
<evidence type="ECO:0000313" key="7">
    <source>
        <dbReference type="Proteomes" id="UP000186955"/>
    </source>
</evidence>
<dbReference type="Gene3D" id="2.60.40.1180">
    <property type="entry name" value="Golgi alpha-mannosidase II"/>
    <property type="match status" value="1"/>
</dbReference>
<dbReference type="InterPro" id="IPR000322">
    <property type="entry name" value="Glyco_hydro_31_TIM"/>
</dbReference>
<keyword evidence="2" id="KW-0378">Hydrolase</keyword>
<proteinExistence type="inferred from homology"/>
<reference evidence="6 7" key="1">
    <citation type="submission" date="2016-10" db="EMBL/GenBank/DDBJ databases">
        <title>Genome sequence of the ascomycete fungus Penicillium subrubescens.</title>
        <authorList>
            <person name="De Vries R.P."/>
            <person name="Peng M."/>
            <person name="Dilokpimol A."/>
            <person name="Hilden K."/>
            <person name="Makela M.R."/>
            <person name="Grigoriev I."/>
            <person name="Riley R."/>
            <person name="Granchi Z."/>
        </authorList>
    </citation>
    <scope>NUCLEOTIDE SEQUENCE [LARGE SCALE GENOMIC DNA]</scope>
    <source>
        <strain evidence="6 7">CBS 132785</strain>
    </source>
</reference>
<dbReference type="GO" id="GO:0004553">
    <property type="term" value="F:hydrolase activity, hydrolyzing O-glycosyl compounds"/>
    <property type="evidence" value="ECO:0007669"/>
    <property type="project" value="InterPro"/>
</dbReference>
<dbReference type="SUPFAM" id="SSF51445">
    <property type="entry name" value="(Trans)glycosidases"/>
    <property type="match status" value="1"/>
</dbReference>
<evidence type="ECO:0000313" key="6">
    <source>
        <dbReference type="EMBL" id="OKO90541.1"/>
    </source>
</evidence>
<name>A0A1Q5SRB6_9EURO</name>
<accession>A0A1Q5SRB6</accession>
<dbReference type="STRING" id="1316194.A0A1Q5SRB6"/>
<dbReference type="PANTHER" id="PTHR46959">
    <property type="entry name" value="SULFOQUINOVOSIDASE"/>
    <property type="match status" value="1"/>
</dbReference>
<dbReference type="Pfam" id="PF01055">
    <property type="entry name" value="Glyco_hydro_31_2nd"/>
    <property type="match status" value="1"/>
</dbReference>
<dbReference type="AlphaFoldDB" id="A0A1Q5SRB6"/>
<dbReference type="InterPro" id="IPR017853">
    <property type="entry name" value="GH"/>
</dbReference>
<dbReference type="InterPro" id="IPR013780">
    <property type="entry name" value="Glyco_hydro_b"/>
</dbReference>
<feature type="chain" id="PRO_5012592434" evidence="3">
    <location>
        <begin position="24"/>
        <end position="781"/>
    </location>
</feature>
<comment type="similarity">
    <text evidence="1 2">Belongs to the glycosyl hydrolase 31 family.</text>
</comment>
<dbReference type="InterPro" id="IPR052990">
    <property type="entry name" value="Sulfoquinovosidase_GH31"/>
</dbReference>
<evidence type="ECO:0000256" key="2">
    <source>
        <dbReference type="RuleBase" id="RU361185"/>
    </source>
</evidence>
<feature type="domain" description="Glycosyl hydrolase family 31 C-terminal" evidence="5">
    <location>
        <begin position="672"/>
        <end position="755"/>
    </location>
</feature>
<dbReference type="InterPro" id="IPR048395">
    <property type="entry name" value="Glyco_hydro_31_C"/>
</dbReference>
<comment type="caution">
    <text evidence="6">The sequence shown here is derived from an EMBL/GenBank/DDBJ whole genome shotgun (WGS) entry which is preliminary data.</text>
</comment>
<protein>
    <submittedName>
        <fullName evidence="6">Alpha-glucosidase YihQ</fullName>
    </submittedName>
</protein>
<evidence type="ECO:0000259" key="5">
    <source>
        <dbReference type="Pfam" id="PF21365"/>
    </source>
</evidence>
<dbReference type="CDD" id="cd14752">
    <property type="entry name" value="GH31_N"/>
    <property type="match status" value="1"/>
</dbReference>
<feature type="signal peptide" evidence="3">
    <location>
        <begin position="1"/>
        <end position="23"/>
    </location>
</feature>
<evidence type="ECO:0000256" key="3">
    <source>
        <dbReference type="SAM" id="SignalP"/>
    </source>
</evidence>
<evidence type="ECO:0000256" key="1">
    <source>
        <dbReference type="ARBA" id="ARBA00007806"/>
    </source>
</evidence>
<dbReference type="Proteomes" id="UP000186955">
    <property type="component" value="Unassembled WGS sequence"/>
</dbReference>
<sequence length="781" mass="86588">MLGSSKTWIWTAIAAASVPCSFATRTPLNLGSGFDLTVNQSSNHLAVSRGEQIIWQTIAHQPFLSASAGSDQVIGSSGNSKINEVDRSKCTGQHISRVAQKTWPSSTNKQAAVIQGFLTGCGNSSAAFSLALWVPTEFPDRIAFHIDVNPSSSSKDPETKLFLTYRSSSSEDIYGLGGQASFASLKNQSVPIFSREQGVGRGDQPTADLESEDSFFAGGDQFTTYTAVPQYISSHSRVFHLTEESTAYTNFDFRDLNAVTVRYAALEVDGYFMQASNMLNGITMLTEYTGRMPELPTWVDSGAVLGIQGGQIKVNQIVEQGLRQDCPVAAVWLQDWLVPYTCLSTDCLLTSARSGTHSQSVSYMSLNISRLWWNWEYDSELYPSWPKFVQNLRNQHNVRTLSYINPFLANVSTKPDGFRRDLFSEATKGSFMIRNSTTNDTSIVSSGPGIEAGILDLTNPAARTWFRDVLIDQVWSANVSGYMGDFGEYTPVLSDTHFANRSVDPLFYHNQYPRDWAKLHHSLTKSVSSFSDAIIFHRSSSMAANRYMNVYWAGDQNTNWGVNDGIKSSVTVMGHMGLSGYAHGHTEVGGYTTTWDSNGIVNRSAELLGRWGELSAVSSAVFRSHEGNVPQVNAQFYTNSSTYSYHAYNARMYASLATYRRHILDTESKHLGWPLLRMPVIYHPDDAKAKAISYESFFLGADLYVAPVLDPGRKSVDVYLPGTDEVYTHVWTGRNYHGGQKIMVPAPYGKPAVFVVGRPKHDYLKSFFEFARKENGTVIRV</sequence>
<evidence type="ECO:0000259" key="4">
    <source>
        <dbReference type="Pfam" id="PF01055"/>
    </source>
</evidence>
<dbReference type="Gene3D" id="2.60.40.1760">
    <property type="entry name" value="glycosyl hydrolase (family 31)"/>
    <property type="match status" value="1"/>
</dbReference>
<keyword evidence="2" id="KW-0326">Glycosidase</keyword>
<dbReference type="Gene3D" id="3.20.20.80">
    <property type="entry name" value="Glycosidases"/>
    <property type="match status" value="1"/>
</dbReference>
<feature type="domain" description="Glycoside hydrolase family 31 TIM barrel" evidence="4">
    <location>
        <begin position="363"/>
        <end position="643"/>
    </location>
</feature>
<dbReference type="PANTHER" id="PTHR46959:SF2">
    <property type="entry name" value="SULFOQUINOVOSIDASE"/>
    <property type="match status" value="1"/>
</dbReference>
<keyword evidence="3" id="KW-0732">Signal</keyword>
<dbReference type="SUPFAM" id="SSF51011">
    <property type="entry name" value="Glycosyl hydrolase domain"/>
    <property type="match status" value="1"/>
</dbReference>